<feature type="transmembrane region" description="Helical" evidence="12">
    <location>
        <begin position="432"/>
        <end position="456"/>
    </location>
</feature>
<feature type="transmembrane region" description="Helical" evidence="12">
    <location>
        <begin position="497"/>
        <end position="520"/>
    </location>
</feature>
<proteinExistence type="inferred from homology"/>
<name>A0A858REZ8_9BACT</name>
<organism evidence="13 14">
    <name type="scientific">Luteolibacter luteus</name>
    <dbReference type="NCBI Taxonomy" id="2728835"/>
    <lineage>
        <taxon>Bacteria</taxon>
        <taxon>Pseudomonadati</taxon>
        <taxon>Verrucomicrobiota</taxon>
        <taxon>Verrucomicrobiia</taxon>
        <taxon>Verrucomicrobiales</taxon>
        <taxon>Verrucomicrobiaceae</taxon>
        <taxon>Luteolibacter</taxon>
    </lineage>
</organism>
<comment type="similarity">
    <text evidence="2 11">Belongs to the sodium:solute symporter (SSF) (TC 2.A.21) family.</text>
</comment>
<dbReference type="Gene3D" id="1.20.1730.10">
    <property type="entry name" value="Sodium/glucose cotransporter"/>
    <property type="match status" value="1"/>
</dbReference>
<feature type="transmembrane region" description="Helical" evidence="12">
    <location>
        <begin position="468"/>
        <end position="485"/>
    </location>
</feature>
<feature type="transmembrane region" description="Helical" evidence="12">
    <location>
        <begin position="294"/>
        <end position="319"/>
    </location>
</feature>
<evidence type="ECO:0000256" key="1">
    <source>
        <dbReference type="ARBA" id="ARBA00004651"/>
    </source>
</evidence>
<dbReference type="InterPro" id="IPR051163">
    <property type="entry name" value="Sodium:Solute_Symporter_SSF"/>
</dbReference>
<dbReference type="InterPro" id="IPR001734">
    <property type="entry name" value="Na/solute_symporter"/>
</dbReference>
<gene>
    <name evidence="13" type="ORF">HHL09_04160</name>
</gene>
<keyword evidence="5 12" id="KW-0812">Transmembrane</keyword>
<feature type="transmembrane region" description="Helical" evidence="12">
    <location>
        <begin position="76"/>
        <end position="99"/>
    </location>
</feature>
<dbReference type="GO" id="GO:0015293">
    <property type="term" value="F:symporter activity"/>
    <property type="evidence" value="ECO:0007669"/>
    <property type="project" value="TreeGrafter"/>
</dbReference>
<evidence type="ECO:0000256" key="6">
    <source>
        <dbReference type="ARBA" id="ARBA00022989"/>
    </source>
</evidence>
<evidence type="ECO:0000256" key="10">
    <source>
        <dbReference type="ARBA" id="ARBA00023201"/>
    </source>
</evidence>
<dbReference type="GO" id="GO:0006814">
    <property type="term" value="P:sodium ion transport"/>
    <property type="evidence" value="ECO:0007669"/>
    <property type="project" value="UniProtKB-KW"/>
</dbReference>
<evidence type="ECO:0000256" key="4">
    <source>
        <dbReference type="ARBA" id="ARBA00022475"/>
    </source>
</evidence>
<keyword evidence="7" id="KW-0915">Sodium</keyword>
<evidence type="ECO:0000256" key="3">
    <source>
        <dbReference type="ARBA" id="ARBA00022448"/>
    </source>
</evidence>
<feature type="transmembrane region" description="Helical" evidence="12">
    <location>
        <begin position="254"/>
        <end position="273"/>
    </location>
</feature>
<evidence type="ECO:0000256" key="8">
    <source>
        <dbReference type="ARBA" id="ARBA00023065"/>
    </source>
</evidence>
<keyword evidence="14" id="KW-1185">Reference proteome</keyword>
<evidence type="ECO:0000313" key="14">
    <source>
        <dbReference type="Proteomes" id="UP000501812"/>
    </source>
</evidence>
<evidence type="ECO:0000256" key="5">
    <source>
        <dbReference type="ARBA" id="ARBA00022692"/>
    </source>
</evidence>
<protein>
    <submittedName>
        <fullName evidence="13">Sodium:proline symporter</fullName>
    </submittedName>
</protein>
<dbReference type="AlphaFoldDB" id="A0A858REZ8"/>
<comment type="subcellular location">
    <subcellularLocation>
        <location evidence="1">Cell membrane</location>
        <topology evidence="1">Multi-pass membrane protein</topology>
    </subcellularLocation>
</comment>
<feature type="transmembrane region" description="Helical" evidence="12">
    <location>
        <begin position="44"/>
        <end position="64"/>
    </location>
</feature>
<evidence type="ECO:0000256" key="7">
    <source>
        <dbReference type="ARBA" id="ARBA00023053"/>
    </source>
</evidence>
<keyword evidence="6 12" id="KW-1133">Transmembrane helix</keyword>
<feature type="transmembrane region" description="Helical" evidence="12">
    <location>
        <begin position="163"/>
        <end position="182"/>
    </location>
</feature>
<dbReference type="RefSeq" id="WP_169453220.1">
    <property type="nucleotide sequence ID" value="NZ_CP051774.1"/>
</dbReference>
<evidence type="ECO:0000256" key="2">
    <source>
        <dbReference type="ARBA" id="ARBA00006434"/>
    </source>
</evidence>
<evidence type="ECO:0000256" key="12">
    <source>
        <dbReference type="SAM" id="Phobius"/>
    </source>
</evidence>
<evidence type="ECO:0000256" key="9">
    <source>
        <dbReference type="ARBA" id="ARBA00023136"/>
    </source>
</evidence>
<reference evidence="13 14" key="1">
    <citation type="submission" date="2020-04" db="EMBL/GenBank/DDBJ databases">
        <title>Luteolibacter sp. G-1-1-1 isolated from soil.</title>
        <authorList>
            <person name="Dahal R.H."/>
        </authorList>
    </citation>
    <scope>NUCLEOTIDE SEQUENCE [LARGE SCALE GENOMIC DNA]</scope>
    <source>
        <strain evidence="13 14">G-1-1-1</strain>
    </source>
</reference>
<dbReference type="GO" id="GO:0005886">
    <property type="term" value="C:plasma membrane"/>
    <property type="evidence" value="ECO:0007669"/>
    <property type="project" value="UniProtKB-SubCell"/>
</dbReference>
<dbReference type="InterPro" id="IPR038377">
    <property type="entry name" value="Na/Glc_symporter_sf"/>
</dbReference>
<feature type="transmembrane region" description="Helical" evidence="12">
    <location>
        <begin position="127"/>
        <end position="151"/>
    </location>
</feature>
<dbReference type="PROSITE" id="PS50283">
    <property type="entry name" value="NA_SOLUT_SYMP_3"/>
    <property type="match status" value="1"/>
</dbReference>
<feature type="transmembrane region" description="Helical" evidence="12">
    <location>
        <begin position="356"/>
        <end position="381"/>
    </location>
</feature>
<keyword evidence="8" id="KW-0406">Ion transport</keyword>
<feature type="transmembrane region" description="Helical" evidence="12">
    <location>
        <begin position="402"/>
        <end position="426"/>
    </location>
</feature>
<evidence type="ECO:0000256" key="11">
    <source>
        <dbReference type="RuleBase" id="RU362091"/>
    </source>
</evidence>
<dbReference type="Pfam" id="PF00474">
    <property type="entry name" value="SSF"/>
    <property type="match status" value="1"/>
</dbReference>
<sequence length="537" mass="58309">MGQYWIDGLVLLAYFAVIFAIGFSQRSKSDSVEGFALGDRQTPWWAVLASILAAEISAATFIGAPESGYVRNNWTYAQFAIGTLLARIIVSYLFIPVFYRHGVVSLYEYLGTRFGNATRRFASATFLVTRVLAMGTRLYVSAIILVLAYAMWKGGAVTDSEKFWIFAVALVIITVATALYTAAGGIRAVIWTDFIQIGVLITALGFTIWFLLKEMPGGWETVSAQIQEPAFLNFAKPAEPGFWPWVRNVFTSDYTIWAAIIGSTFVTMATHGIDQDTVQRMLTAKNRKQSAFATIMSGVIDFPVVGAFIFIGILLAAYYGAVPDPTLPRKVTGELETGQVFPHFILTRMPHGVCGLVVAGLLATAMGSLSTALNALGTSFATDFVFPRVGEANLTESRRVRILRWSTALFAAFIVVVGLITAWYMAHHPKAQIIPLVLGILGFTFGSLLGVFLVAVLTKSRGNDTGNIIAMCCGFVAVFLLSNPFGMQQAMGIENPFILAFPWRVTLGTFVTVAIALCFATPADKVKDAAEVEAAEA</sequence>
<dbReference type="CDD" id="cd11493">
    <property type="entry name" value="SLC5sbd_NIS-like_u1"/>
    <property type="match status" value="1"/>
</dbReference>
<dbReference type="PANTHER" id="PTHR42985">
    <property type="entry name" value="SODIUM-COUPLED MONOCARBOXYLATE TRANSPORTER"/>
    <property type="match status" value="1"/>
</dbReference>
<feature type="transmembrane region" description="Helical" evidence="12">
    <location>
        <begin position="6"/>
        <end position="23"/>
    </location>
</feature>
<keyword evidence="10" id="KW-0739">Sodium transport</keyword>
<accession>A0A858REZ8</accession>
<dbReference type="Proteomes" id="UP000501812">
    <property type="component" value="Chromosome"/>
</dbReference>
<dbReference type="EMBL" id="CP051774">
    <property type="protein sequence ID" value="QJE94999.1"/>
    <property type="molecule type" value="Genomic_DNA"/>
</dbReference>
<dbReference type="PANTHER" id="PTHR42985:SF47">
    <property type="entry name" value="INTEGRAL MEMBRANE TRANSPORT PROTEIN"/>
    <property type="match status" value="1"/>
</dbReference>
<keyword evidence="4" id="KW-1003">Cell membrane</keyword>
<keyword evidence="9 12" id="KW-0472">Membrane</keyword>
<evidence type="ECO:0000313" key="13">
    <source>
        <dbReference type="EMBL" id="QJE94999.1"/>
    </source>
</evidence>
<dbReference type="KEGG" id="luo:HHL09_04160"/>
<keyword evidence="3" id="KW-0813">Transport</keyword>
<feature type="transmembrane region" description="Helical" evidence="12">
    <location>
        <begin position="194"/>
        <end position="212"/>
    </location>
</feature>